<dbReference type="GO" id="GO:0071162">
    <property type="term" value="C:CMG complex"/>
    <property type="evidence" value="ECO:0007669"/>
    <property type="project" value="UniProtKB-ARBA"/>
</dbReference>
<dbReference type="PIRSF" id="PIRSF028998">
    <property type="entry name" value="GINS_Psf2_subgr"/>
    <property type="match status" value="1"/>
</dbReference>
<keyword evidence="4 5" id="KW-0539">Nucleus</keyword>
<comment type="caution">
    <text evidence="8">The sequence shown here is derived from an EMBL/GenBank/DDBJ whole genome shotgun (WGS) entry which is preliminary data.</text>
</comment>
<dbReference type="GO" id="GO:0000727">
    <property type="term" value="P:double-strand break repair via break-induced replication"/>
    <property type="evidence" value="ECO:0007669"/>
    <property type="project" value="TreeGrafter"/>
</dbReference>
<evidence type="ECO:0000256" key="3">
    <source>
        <dbReference type="ARBA" id="ARBA00022705"/>
    </source>
</evidence>
<dbReference type="Pfam" id="PF05916">
    <property type="entry name" value="Sld5"/>
    <property type="match status" value="1"/>
</dbReference>
<dbReference type="CDD" id="cd11712">
    <property type="entry name" value="GINS_A_psf2"/>
    <property type="match status" value="1"/>
</dbReference>
<reference evidence="8" key="1">
    <citation type="journal article" date="2020" name="G3 (Bethesda)">
        <title>High-Quality Assemblies for Three Invasive Social Wasps from the &lt;i&gt;Vespula&lt;/i&gt; Genus.</title>
        <authorList>
            <person name="Harrop T.W.R."/>
            <person name="Guhlin J."/>
            <person name="McLaughlin G.M."/>
            <person name="Permina E."/>
            <person name="Stockwell P."/>
            <person name="Gilligan J."/>
            <person name="Le Lec M.F."/>
            <person name="Gruber M.A.M."/>
            <person name="Quinn O."/>
            <person name="Lovegrove M."/>
            <person name="Duncan E.J."/>
            <person name="Remnant E.J."/>
            <person name="Van Eeckhoven J."/>
            <person name="Graham B."/>
            <person name="Knapp R.A."/>
            <person name="Langford K.W."/>
            <person name="Kronenberg Z."/>
            <person name="Press M.O."/>
            <person name="Eacker S.M."/>
            <person name="Wilson-Rankin E.E."/>
            <person name="Purcell J."/>
            <person name="Lester P.J."/>
            <person name="Dearden P.K."/>
        </authorList>
    </citation>
    <scope>NUCLEOTIDE SEQUENCE</scope>
    <source>
        <strain evidence="8">Linc-1</strain>
    </source>
</reference>
<dbReference type="AlphaFoldDB" id="A0A834JNX2"/>
<accession>A0A834JNX2</accession>
<evidence type="ECO:0000259" key="7">
    <source>
        <dbReference type="Pfam" id="PF25005"/>
    </source>
</evidence>
<evidence type="ECO:0000313" key="9">
    <source>
        <dbReference type="Proteomes" id="UP000617340"/>
    </source>
</evidence>
<keyword evidence="3 5" id="KW-0235">DNA replication</keyword>
<dbReference type="InterPro" id="IPR007257">
    <property type="entry name" value="GINS_Psf2"/>
</dbReference>
<name>A0A834JNX2_VESGE</name>
<sequence length="195" mass="22025">MNPSEVVFLAERKLVTIVPNFSFGAIHLISGTIGPFRAGLPAKVPIWLAVNLKQQQRCRILNPEWMQVENLEEVAETEKLSKLFTQMPSSHYMDEAQLLLSVASDDIHDSEKIRTAVKDIWDLRMSKLRTSVDSFIKSDSSHARLDHLTMMEINSIRPLLPHTLDQILRIQSVRNNFNVKNNVSSNSTGSTTASQ</sequence>
<feature type="domain" description="DNA replication complex GINS protein PSF2 N-terminal" evidence="7">
    <location>
        <begin position="2"/>
        <end position="61"/>
    </location>
</feature>
<comment type="similarity">
    <text evidence="2 5">Belongs to the GINS2/PSF2 family.</text>
</comment>
<dbReference type="GO" id="GO:0000811">
    <property type="term" value="C:GINS complex"/>
    <property type="evidence" value="ECO:0007669"/>
    <property type="project" value="TreeGrafter"/>
</dbReference>
<evidence type="ECO:0000256" key="1">
    <source>
        <dbReference type="ARBA" id="ARBA00004123"/>
    </source>
</evidence>
<dbReference type="Gene3D" id="1.20.58.1020">
    <property type="match status" value="1"/>
</dbReference>
<dbReference type="SUPFAM" id="SSF160059">
    <property type="entry name" value="PriA/YqbF domain"/>
    <property type="match status" value="1"/>
</dbReference>
<dbReference type="FunFam" id="1.20.58.1020:FF:000001">
    <property type="entry name" value="DNA replication complex GINS protein PSF2"/>
    <property type="match status" value="1"/>
</dbReference>
<evidence type="ECO:0000256" key="4">
    <source>
        <dbReference type="ARBA" id="ARBA00023242"/>
    </source>
</evidence>
<evidence type="ECO:0000313" key="8">
    <source>
        <dbReference type="EMBL" id="KAF7390224.1"/>
    </source>
</evidence>
<comment type="subcellular location">
    <subcellularLocation>
        <location evidence="1 5">Nucleus</location>
    </subcellularLocation>
</comment>
<evidence type="ECO:0000256" key="5">
    <source>
        <dbReference type="PIRNR" id="PIRNR028998"/>
    </source>
</evidence>
<dbReference type="CDD" id="cd21694">
    <property type="entry name" value="GINS_B_Psf2"/>
    <property type="match status" value="1"/>
</dbReference>
<gene>
    <name evidence="8" type="ORF">HZH68_012081</name>
</gene>
<dbReference type="Pfam" id="PF25005">
    <property type="entry name" value="PSF2_N"/>
    <property type="match status" value="1"/>
</dbReference>
<feature type="domain" description="GINS subunit" evidence="6">
    <location>
        <begin position="65"/>
        <end position="162"/>
    </location>
</feature>
<dbReference type="PANTHER" id="PTHR12772:SF0">
    <property type="entry name" value="DNA REPLICATION COMPLEX GINS PROTEIN PSF2"/>
    <property type="match status" value="1"/>
</dbReference>
<dbReference type="GO" id="GO:0006260">
    <property type="term" value="P:DNA replication"/>
    <property type="evidence" value="ECO:0007669"/>
    <property type="project" value="UniProtKB-KW"/>
</dbReference>
<dbReference type="SUPFAM" id="SSF158573">
    <property type="entry name" value="GINS helical bundle-like"/>
    <property type="match status" value="1"/>
</dbReference>
<evidence type="ECO:0000256" key="2">
    <source>
        <dbReference type="ARBA" id="ARBA00010565"/>
    </source>
</evidence>
<protein>
    <recommendedName>
        <fullName evidence="5">DNA replication complex GINS protein PSF2</fullName>
    </recommendedName>
</protein>
<dbReference type="Proteomes" id="UP000617340">
    <property type="component" value="Unassembled WGS sequence"/>
</dbReference>
<evidence type="ECO:0000259" key="6">
    <source>
        <dbReference type="Pfam" id="PF05916"/>
    </source>
</evidence>
<dbReference type="PANTHER" id="PTHR12772">
    <property type="entry name" value="DNA REPLICATION COMPLEX GINS PROTEIN PSF2"/>
    <property type="match status" value="1"/>
</dbReference>
<dbReference type="Gene3D" id="3.40.5.50">
    <property type="match status" value="1"/>
</dbReference>
<dbReference type="EMBL" id="JACSDZ010000012">
    <property type="protein sequence ID" value="KAF7390224.1"/>
    <property type="molecule type" value="Genomic_DNA"/>
</dbReference>
<proteinExistence type="inferred from homology"/>
<keyword evidence="9" id="KW-1185">Reference proteome</keyword>
<dbReference type="InterPro" id="IPR021151">
    <property type="entry name" value="GINS_A"/>
</dbReference>
<dbReference type="InterPro" id="IPR056784">
    <property type="entry name" value="PSF2_N"/>
</dbReference>
<dbReference type="InterPro" id="IPR036224">
    <property type="entry name" value="GINS_bundle-like_dom_sf"/>
</dbReference>
<organism evidence="8 9">
    <name type="scientific">Vespula germanica</name>
    <name type="common">German yellow jacket</name>
    <name type="synonym">Paravespula germanica</name>
    <dbReference type="NCBI Taxonomy" id="30212"/>
    <lineage>
        <taxon>Eukaryota</taxon>
        <taxon>Metazoa</taxon>
        <taxon>Ecdysozoa</taxon>
        <taxon>Arthropoda</taxon>
        <taxon>Hexapoda</taxon>
        <taxon>Insecta</taxon>
        <taxon>Pterygota</taxon>
        <taxon>Neoptera</taxon>
        <taxon>Endopterygota</taxon>
        <taxon>Hymenoptera</taxon>
        <taxon>Apocrita</taxon>
        <taxon>Aculeata</taxon>
        <taxon>Vespoidea</taxon>
        <taxon>Vespidae</taxon>
        <taxon>Vespinae</taxon>
        <taxon>Vespula</taxon>
    </lineage>
</organism>
<dbReference type="FunFam" id="3.40.5.50:FF:000001">
    <property type="entry name" value="DNA replication complex GINS protein PSF2"/>
    <property type="match status" value="1"/>
</dbReference>
<comment type="subunit">
    <text evidence="5">Component of the GINS complex.</text>
</comment>